<evidence type="ECO:0000313" key="3">
    <source>
        <dbReference type="Proteomes" id="UP001642409"/>
    </source>
</evidence>
<accession>A0ABP1HU39</accession>
<gene>
    <name evidence="2" type="ORF">HINF_LOCUS15924</name>
</gene>
<keyword evidence="1" id="KW-0472">Membrane</keyword>
<evidence type="ECO:0000256" key="1">
    <source>
        <dbReference type="SAM" id="Phobius"/>
    </source>
</evidence>
<keyword evidence="3" id="KW-1185">Reference proteome</keyword>
<reference evidence="2 3" key="1">
    <citation type="submission" date="2024-07" db="EMBL/GenBank/DDBJ databases">
        <authorList>
            <person name="Akdeniz Z."/>
        </authorList>
    </citation>
    <scope>NUCLEOTIDE SEQUENCE [LARGE SCALE GENOMIC DNA]</scope>
</reference>
<sequence length="99" mass="11768">MESCRIYHPAQLELRRIAGLSDLNMSKQSRHKFLPIFEILWWYIFGQLINYIQQANYFYFGARSTSRACVAPMELGGGLYLERDFFKQHWLNNMAQLDV</sequence>
<organism evidence="2 3">
    <name type="scientific">Hexamita inflata</name>
    <dbReference type="NCBI Taxonomy" id="28002"/>
    <lineage>
        <taxon>Eukaryota</taxon>
        <taxon>Metamonada</taxon>
        <taxon>Diplomonadida</taxon>
        <taxon>Hexamitidae</taxon>
        <taxon>Hexamitinae</taxon>
        <taxon>Hexamita</taxon>
    </lineage>
</organism>
<feature type="transmembrane region" description="Helical" evidence="1">
    <location>
        <begin position="33"/>
        <end position="52"/>
    </location>
</feature>
<keyword evidence="1" id="KW-1133">Transmembrane helix</keyword>
<dbReference type="Proteomes" id="UP001642409">
    <property type="component" value="Unassembled WGS sequence"/>
</dbReference>
<protein>
    <submittedName>
        <fullName evidence="2">Hypothetical_protein</fullName>
    </submittedName>
</protein>
<keyword evidence="1" id="KW-0812">Transmembrane</keyword>
<name>A0ABP1HU39_9EUKA</name>
<evidence type="ECO:0000313" key="2">
    <source>
        <dbReference type="EMBL" id="CAL5998844.1"/>
    </source>
</evidence>
<dbReference type="EMBL" id="CAXDID020000039">
    <property type="protein sequence ID" value="CAL5998844.1"/>
    <property type="molecule type" value="Genomic_DNA"/>
</dbReference>
<proteinExistence type="predicted"/>
<comment type="caution">
    <text evidence="2">The sequence shown here is derived from an EMBL/GenBank/DDBJ whole genome shotgun (WGS) entry which is preliminary data.</text>
</comment>